<dbReference type="InterPro" id="IPR001126">
    <property type="entry name" value="UmuC"/>
</dbReference>
<dbReference type="InterPro" id="IPR043128">
    <property type="entry name" value="Rev_trsase/Diguanyl_cyclase"/>
</dbReference>
<dbReference type="GO" id="GO:0042276">
    <property type="term" value="P:error-prone translesion synthesis"/>
    <property type="evidence" value="ECO:0007669"/>
    <property type="project" value="TreeGrafter"/>
</dbReference>
<dbReference type="Proteomes" id="UP000002009">
    <property type="component" value="Chromosome 2"/>
</dbReference>
<feature type="domain" description="UmuC" evidence="3">
    <location>
        <begin position="5"/>
        <end position="187"/>
    </location>
</feature>
<dbReference type="GO" id="GO:0003887">
    <property type="term" value="F:DNA-directed DNA polymerase activity"/>
    <property type="evidence" value="ECO:0007669"/>
    <property type="project" value="InterPro"/>
</dbReference>
<dbReference type="Pfam" id="PF00817">
    <property type="entry name" value="IMS"/>
    <property type="match status" value="1"/>
</dbReference>
<dbReference type="Pfam" id="PF11799">
    <property type="entry name" value="IMS_C"/>
    <property type="match status" value="1"/>
</dbReference>
<dbReference type="Gene3D" id="3.30.1490.100">
    <property type="entry name" value="DNA polymerase, Y-family, little finger domain"/>
    <property type="match status" value="1"/>
</dbReference>
<dbReference type="GeneID" id="8240935"/>
<keyword evidence="5" id="KW-1185">Reference proteome</keyword>
<reference evidence="4 5" key="1">
    <citation type="journal article" date="2009" name="Science">
        <title>Green evolution and dynamic adaptations revealed by genomes of the marine picoeukaryotes Micromonas.</title>
        <authorList>
            <person name="Worden A.Z."/>
            <person name="Lee J.H."/>
            <person name="Mock T."/>
            <person name="Rouze P."/>
            <person name="Simmons M.P."/>
            <person name="Aerts A.L."/>
            <person name="Allen A.E."/>
            <person name="Cuvelier M.L."/>
            <person name="Derelle E."/>
            <person name="Everett M.V."/>
            <person name="Foulon E."/>
            <person name="Grimwood J."/>
            <person name="Gundlach H."/>
            <person name="Henrissat B."/>
            <person name="Napoli C."/>
            <person name="McDonald S.M."/>
            <person name="Parker M.S."/>
            <person name="Rombauts S."/>
            <person name="Salamov A."/>
            <person name="Von Dassow P."/>
            <person name="Badger J.H."/>
            <person name="Coutinho P.M."/>
            <person name="Demir E."/>
            <person name="Dubchak I."/>
            <person name="Gentemann C."/>
            <person name="Eikrem W."/>
            <person name="Gready J.E."/>
            <person name="John U."/>
            <person name="Lanier W."/>
            <person name="Lindquist E.A."/>
            <person name="Lucas S."/>
            <person name="Mayer K.F."/>
            <person name="Moreau H."/>
            <person name="Not F."/>
            <person name="Otillar R."/>
            <person name="Panaud O."/>
            <person name="Pangilinan J."/>
            <person name="Paulsen I."/>
            <person name="Piegu B."/>
            <person name="Poliakov A."/>
            <person name="Robbens S."/>
            <person name="Schmutz J."/>
            <person name="Toulza E."/>
            <person name="Wyss T."/>
            <person name="Zelensky A."/>
            <person name="Zhou K."/>
            <person name="Armbrust E.V."/>
            <person name="Bhattacharya D."/>
            <person name="Goodenough U.W."/>
            <person name="Van de Peer Y."/>
            <person name="Grigoriev I.V."/>
        </authorList>
    </citation>
    <scope>NUCLEOTIDE SEQUENCE [LARGE SCALE GENOMIC DNA]</scope>
    <source>
        <strain evidence="5">RCC299 / NOUM17</strain>
    </source>
</reference>
<dbReference type="InterPro" id="IPR036775">
    <property type="entry name" value="DNA_pol_Y-fam_lit_finger_sf"/>
</dbReference>
<dbReference type="GO" id="GO:0070987">
    <property type="term" value="P:error-free translesion synthesis"/>
    <property type="evidence" value="ECO:0007669"/>
    <property type="project" value="TreeGrafter"/>
</dbReference>
<evidence type="ECO:0000256" key="2">
    <source>
        <dbReference type="ARBA" id="ARBA00022634"/>
    </source>
</evidence>
<dbReference type="SUPFAM" id="SSF100879">
    <property type="entry name" value="Lesion bypass DNA polymerase (Y-family), little finger domain"/>
    <property type="match status" value="1"/>
</dbReference>
<dbReference type="InterPro" id="IPR053848">
    <property type="entry name" value="IMS_HHH_1"/>
</dbReference>
<comment type="similarity">
    <text evidence="1">Belongs to the DNA polymerase type-Y family.</text>
</comment>
<dbReference type="Pfam" id="PF21999">
    <property type="entry name" value="IMS_HHH_1"/>
    <property type="match status" value="1"/>
</dbReference>
<dbReference type="PANTHER" id="PTHR45990:SF1">
    <property type="entry name" value="DNA REPAIR PROTEIN REV1"/>
    <property type="match status" value="1"/>
</dbReference>
<dbReference type="PANTHER" id="PTHR45990">
    <property type="entry name" value="DNA REPAIR PROTEIN REV1"/>
    <property type="match status" value="1"/>
</dbReference>
<dbReference type="RefSeq" id="XP_002500225.1">
    <property type="nucleotide sequence ID" value="XM_002500179.1"/>
</dbReference>
<organism evidence="4 5">
    <name type="scientific">Micromonas commoda (strain RCC299 / NOUM17 / CCMP2709)</name>
    <name type="common">Picoplanktonic green alga</name>
    <dbReference type="NCBI Taxonomy" id="296587"/>
    <lineage>
        <taxon>Eukaryota</taxon>
        <taxon>Viridiplantae</taxon>
        <taxon>Chlorophyta</taxon>
        <taxon>Mamiellophyceae</taxon>
        <taxon>Mamiellales</taxon>
        <taxon>Mamiellaceae</taxon>
        <taxon>Micromonas</taxon>
    </lineage>
</organism>
<dbReference type="SUPFAM" id="SSF56672">
    <property type="entry name" value="DNA/RNA polymerases"/>
    <property type="match status" value="1"/>
</dbReference>
<dbReference type="eggNOG" id="KOG2093">
    <property type="taxonomic scope" value="Eukaryota"/>
</dbReference>
<dbReference type="OMA" id="TRCKPDG"/>
<evidence type="ECO:0000256" key="1">
    <source>
        <dbReference type="ARBA" id="ARBA00010945"/>
    </source>
</evidence>
<evidence type="ECO:0000259" key="3">
    <source>
        <dbReference type="PROSITE" id="PS50173"/>
    </source>
</evidence>
<dbReference type="Gene3D" id="3.30.70.270">
    <property type="match status" value="1"/>
</dbReference>
<dbReference type="GO" id="GO:0005634">
    <property type="term" value="C:nucleus"/>
    <property type="evidence" value="ECO:0007669"/>
    <property type="project" value="TreeGrafter"/>
</dbReference>
<dbReference type="AlphaFoldDB" id="C1DYT2"/>
<feature type="non-terminal residue" evidence="4">
    <location>
        <position position="306"/>
    </location>
</feature>
<dbReference type="PROSITE" id="PS50173">
    <property type="entry name" value="UMUC"/>
    <property type="match status" value="1"/>
</dbReference>
<dbReference type="GO" id="GO:0006281">
    <property type="term" value="P:DNA repair"/>
    <property type="evidence" value="ECO:0007669"/>
    <property type="project" value="InterPro"/>
</dbReference>
<evidence type="ECO:0000313" key="5">
    <source>
        <dbReference type="Proteomes" id="UP000002009"/>
    </source>
</evidence>
<dbReference type="KEGG" id="mis:MICPUN_75899"/>
<dbReference type="GO" id="GO:0017125">
    <property type="term" value="F:deoxycytidyl transferase activity"/>
    <property type="evidence" value="ECO:0007669"/>
    <property type="project" value="TreeGrafter"/>
</dbReference>
<sequence length="306" mass="32388">GERVILHVDMDCFFASVAALGRPELAGLPVAVSWSSAGGGELSSCNYLARNAGCRAGMRIARAKELCPNLIVMPYEFERYSAVAIDVYRTLHELSPHVMGVSVDEAYVDVTGLAACGRKTPREIAEDVRAKIFAKTGCVASVGSGPNRLIARLATKRAKPDGSHHVPASNASSFLASMPVAELPGVGRGTLEKLRREGIGSMVGAVGPMGTAGNPTCADVAAAPLSVLRRALGPKAGAQLRDASRGIDARAWEARPPRKSVGAQVTWGVRFEEAAEAVAFVEKLCAEVSERMRRLRVKGRTLTLKI</sequence>
<dbReference type="Gene3D" id="3.40.1170.60">
    <property type="match status" value="1"/>
</dbReference>
<dbReference type="Gene3D" id="1.10.150.20">
    <property type="entry name" value="5' to 3' exonuclease, C-terminal subdomain"/>
    <property type="match status" value="1"/>
</dbReference>
<proteinExistence type="inferred from homology"/>
<keyword evidence="2" id="KW-0237">DNA synthesis</keyword>
<dbReference type="EMBL" id="CP001323">
    <property type="protein sequence ID" value="ACO61483.1"/>
    <property type="molecule type" value="Genomic_DNA"/>
</dbReference>
<dbReference type="InterPro" id="IPR017961">
    <property type="entry name" value="DNA_pol_Y-fam_little_finger"/>
</dbReference>
<feature type="non-terminal residue" evidence="4">
    <location>
        <position position="1"/>
    </location>
</feature>
<dbReference type="InParanoid" id="C1DYT2"/>
<accession>C1DYT2</accession>
<dbReference type="GO" id="GO:0003684">
    <property type="term" value="F:damaged DNA binding"/>
    <property type="evidence" value="ECO:0007669"/>
    <property type="project" value="InterPro"/>
</dbReference>
<gene>
    <name evidence="4" type="ORF">MICPUN_75899</name>
</gene>
<evidence type="ECO:0000313" key="4">
    <source>
        <dbReference type="EMBL" id="ACO61483.1"/>
    </source>
</evidence>
<name>C1DYT2_MICCC</name>
<dbReference type="STRING" id="296587.C1DYT2"/>
<dbReference type="OrthoDB" id="427711at2759"/>
<protein>
    <recommendedName>
        <fullName evidence="3">UmuC domain-containing protein</fullName>
    </recommendedName>
</protein>
<dbReference type="InterPro" id="IPR043502">
    <property type="entry name" value="DNA/RNA_pol_sf"/>
</dbReference>